<protein>
    <submittedName>
        <fullName evidence="8">HycB</fullName>
    </submittedName>
</protein>
<keyword evidence="2" id="KW-0004">4Fe-4S</keyword>
<dbReference type="SUPFAM" id="SSF54862">
    <property type="entry name" value="4Fe-4S ferredoxins"/>
    <property type="match status" value="1"/>
</dbReference>
<evidence type="ECO:0000256" key="3">
    <source>
        <dbReference type="ARBA" id="ARBA00022723"/>
    </source>
</evidence>
<evidence type="ECO:0000256" key="4">
    <source>
        <dbReference type="ARBA" id="ARBA00022982"/>
    </source>
</evidence>
<dbReference type="InterPro" id="IPR050294">
    <property type="entry name" value="RnfB_subfamily"/>
</dbReference>
<dbReference type="Gene3D" id="3.30.70.20">
    <property type="match status" value="2"/>
</dbReference>
<evidence type="ECO:0000259" key="7">
    <source>
        <dbReference type="PROSITE" id="PS51379"/>
    </source>
</evidence>
<accession>G8CQU5</accession>
<keyword evidence="6" id="KW-0411">Iron-sulfur</keyword>
<dbReference type="GO" id="GO:0046872">
    <property type="term" value="F:metal ion binding"/>
    <property type="evidence" value="ECO:0007669"/>
    <property type="project" value="UniProtKB-KW"/>
</dbReference>
<dbReference type="Pfam" id="PF13247">
    <property type="entry name" value="Fer4_11"/>
    <property type="match status" value="1"/>
</dbReference>
<dbReference type="EMBL" id="HQ020752">
    <property type="protein sequence ID" value="AEL20838.1"/>
    <property type="molecule type" value="Genomic_DNA"/>
</dbReference>
<proteinExistence type="predicted"/>
<organism evidence="8">
    <name type="scientific">Treponema primitia ZAS-1</name>
    <dbReference type="NCBI Taxonomy" id="717227"/>
    <lineage>
        <taxon>Bacteria</taxon>
        <taxon>Pseudomonadati</taxon>
        <taxon>Spirochaetota</taxon>
        <taxon>Spirochaetia</taxon>
        <taxon>Spirochaetales</taxon>
        <taxon>Treponemataceae</taxon>
        <taxon>Treponema</taxon>
    </lineage>
</organism>
<dbReference type="GO" id="GO:0051539">
    <property type="term" value="F:4 iron, 4 sulfur cluster binding"/>
    <property type="evidence" value="ECO:0007669"/>
    <property type="project" value="UniProtKB-KW"/>
</dbReference>
<evidence type="ECO:0000256" key="5">
    <source>
        <dbReference type="ARBA" id="ARBA00023004"/>
    </source>
</evidence>
<dbReference type="AlphaFoldDB" id="G8CQU5"/>
<sequence>MSGEGAYFVLADPEKCTGCRACEVACFAAHRQGVLKTVGTVTTPLIPNLYLTRTGTITMPIQCHHCENAPCLQSCLTGALERKNGSVVVNGNKCIGCRNCALACPFGAIQIAGAEILPELAGAASVFKCDLCPDREGGPACVATCPNEALRVVDTEEELREKRIRSSEAAEAIQVSGKGVQ</sequence>
<evidence type="ECO:0000313" key="8">
    <source>
        <dbReference type="EMBL" id="AEL20838.1"/>
    </source>
</evidence>
<dbReference type="PROSITE" id="PS51379">
    <property type="entry name" value="4FE4S_FER_2"/>
    <property type="match status" value="2"/>
</dbReference>
<keyword evidence="4" id="KW-0249">Electron transport</keyword>
<feature type="domain" description="4Fe-4S ferredoxin-type" evidence="7">
    <location>
        <begin position="7"/>
        <end position="26"/>
    </location>
</feature>
<keyword evidence="5" id="KW-0408">Iron</keyword>
<dbReference type="CDD" id="cd10554">
    <property type="entry name" value="HycB_like"/>
    <property type="match status" value="1"/>
</dbReference>
<reference evidence="8" key="1">
    <citation type="journal article" date="2012" name="Microb. Ecol.">
        <title>Genomic analysis reveals multiple [FeFe] hydrogenases and hydrogen sensors encoded by treponemes from the H(2)-rich termite gut.</title>
        <authorList>
            <person name="Ballor N.R."/>
            <person name="Paulsen I."/>
            <person name="Leadbetter J.R."/>
        </authorList>
    </citation>
    <scope>NUCLEOTIDE SEQUENCE</scope>
    <source>
        <strain evidence="8">TPRIMZ1_1127</strain>
    </source>
</reference>
<dbReference type="PROSITE" id="PS00198">
    <property type="entry name" value="4FE4S_FER_1"/>
    <property type="match status" value="1"/>
</dbReference>
<dbReference type="InterPro" id="IPR017896">
    <property type="entry name" value="4Fe4S_Fe-S-bd"/>
</dbReference>
<name>G8CQU5_9SPIR</name>
<dbReference type="InterPro" id="IPR017900">
    <property type="entry name" value="4Fe4S_Fe_S_CS"/>
</dbReference>
<gene>
    <name evidence="8" type="primary">hycB</name>
</gene>
<evidence type="ECO:0000256" key="2">
    <source>
        <dbReference type="ARBA" id="ARBA00022485"/>
    </source>
</evidence>
<keyword evidence="3" id="KW-0479">Metal-binding</keyword>
<keyword evidence="1" id="KW-0813">Transport</keyword>
<dbReference type="RefSeq" id="WP_010256490.1">
    <property type="nucleotide sequence ID" value="NZ_AEEA01000039.1"/>
</dbReference>
<evidence type="ECO:0000256" key="6">
    <source>
        <dbReference type="ARBA" id="ARBA00023014"/>
    </source>
</evidence>
<evidence type="ECO:0000256" key="1">
    <source>
        <dbReference type="ARBA" id="ARBA00022448"/>
    </source>
</evidence>
<dbReference type="PANTHER" id="PTHR42859:SF10">
    <property type="entry name" value="DIMETHYLSULFOXIDE REDUCTASE CHAIN B"/>
    <property type="match status" value="1"/>
</dbReference>
<dbReference type="OrthoDB" id="9805142at2"/>
<feature type="domain" description="4Fe-4S ferredoxin-type" evidence="7">
    <location>
        <begin position="85"/>
        <end position="114"/>
    </location>
</feature>
<dbReference type="PANTHER" id="PTHR42859">
    <property type="entry name" value="OXIDOREDUCTASE"/>
    <property type="match status" value="1"/>
</dbReference>